<gene>
    <name evidence="1" type="ORF">HUJ06_029109</name>
</gene>
<dbReference type="Proteomes" id="UP000607653">
    <property type="component" value="Unassembled WGS sequence"/>
</dbReference>
<protein>
    <submittedName>
        <fullName evidence="1">Uncharacterized protein</fullName>
    </submittedName>
</protein>
<name>A0A822Y7U0_NELNU</name>
<proteinExistence type="predicted"/>
<organism evidence="1 2">
    <name type="scientific">Nelumbo nucifera</name>
    <name type="common">Sacred lotus</name>
    <dbReference type="NCBI Taxonomy" id="4432"/>
    <lineage>
        <taxon>Eukaryota</taxon>
        <taxon>Viridiplantae</taxon>
        <taxon>Streptophyta</taxon>
        <taxon>Embryophyta</taxon>
        <taxon>Tracheophyta</taxon>
        <taxon>Spermatophyta</taxon>
        <taxon>Magnoliopsida</taxon>
        <taxon>Proteales</taxon>
        <taxon>Nelumbonaceae</taxon>
        <taxon>Nelumbo</taxon>
    </lineage>
</organism>
<comment type="caution">
    <text evidence="1">The sequence shown here is derived from an EMBL/GenBank/DDBJ whole genome shotgun (WGS) entry which is preliminary data.</text>
</comment>
<accession>A0A822Y7U0</accession>
<dbReference type="AlphaFoldDB" id="A0A822Y7U0"/>
<keyword evidence="2" id="KW-1185">Reference proteome</keyword>
<reference evidence="1 2" key="1">
    <citation type="journal article" date="2020" name="Mol. Biol. Evol.">
        <title>Distinct Expression and Methylation Patterns for Genes with Different Fates following a Single Whole-Genome Duplication in Flowering Plants.</title>
        <authorList>
            <person name="Shi T."/>
            <person name="Rahmani R.S."/>
            <person name="Gugger P.F."/>
            <person name="Wang M."/>
            <person name="Li H."/>
            <person name="Zhang Y."/>
            <person name="Li Z."/>
            <person name="Wang Q."/>
            <person name="Van de Peer Y."/>
            <person name="Marchal K."/>
            <person name="Chen J."/>
        </authorList>
    </citation>
    <scope>NUCLEOTIDE SEQUENCE [LARGE SCALE GENOMIC DNA]</scope>
    <source>
        <tissue evidence="1">Leaf</tissue>
    </source>
</reference>
<evidence type="ECO:0000313" key="1">
    <source>
        <dbReference type="EMBL" id="DAD27641.1"/>
    </source>
</evidence>
<dbReference type="EMBL" id="DUZY01000002">
    <property type="protein sequence ID" value="DAD27641.1"/>
    <property type="molecule type" value="Genomic_DNA"/>
</dbReference>
<evidence type="ECO:0000313" key="2">
    <source>
        <dbReference type="Proteomes" id="UP000607653"/>
    </source>
</evidence>
<sequence length="84" mass="9464">MYQKVQSTLPWCIRAFLNGFHETAFLPQPTRKKGNDIGGEKVNCEKHSVRDSDPGPCLVLVIREMILVPFALSPLKLKTRNVKG</sequence>